<name>A0A183J1S5_9BILA</name>
<feature type="domain" description="TMEM131L fourth Ig-like" evidence="2">
    <location>
        <begin position="85"/>
        <end position="227"/>
    </location>
</feature>
<organism evidence="5">
    <name type="scientific">Soboliphyme baturini</name>
    <dbReference type="NCBI Taxonomy" id="241478"/>
    <lineage>
        <taxon>Eukaryota</taxon>
        <taxon>Metazoa</taxon>
        <taxon>Ecdysozoa</taxon>
        <taxon>Nematoda</taxon>
        <taxon>Enoplea</taxon>
        <taxon>Dorylaimia</taxon>
        <taxon>Dioctophymatida</taxon>
        <taxon>Dioctophymatoidea</taxon>
        <taxon>Soboliphymatidae</taxon>
        <taxon>Soboliphyme</taxon>
    </lineage>
</organism>
<feature type="transmembrane region" description="Helical" evidence="1">
    <location>
        <begin position="34"/>
        <end position="56"/>
    </location>
</feature>
<dbReference type="InterPro" id="IPR039877">
    <property type="entry name" value="TMEM131-like"/>
</dbReference>
<evidence type="ECO:0000256" key="1">
    <source>
        <dbReference type="SAM" id="Phobius"/>
    </source>
</evidence>
<keyword evidence="1" id="KW-1133">Transmembrane helix</keyword>
<sequence length="302" mass="35087">MRWSCWLMHNVWLRLQIKAWFPLLLIRITDGSRFFLGLHIRTDGLLACGGIILILFHKCRFWFTCLAVPVTSNLVWPHLLQQQVVNFPVTALGNFTILNLTLQNPSNQLLAVQIIPLTIYPNPEELLNLVSPLTGYVEMDDVLMFSLRDSELYNTKPESPVPAMRRELEKLVGIPVPRFTLSFLLKPAMKVSVRVGFLPSDYHMRSSLLLIRNNLTGLEAVPIYGRGGKMELRVGSRMPQSNQPLLFEIQEKHLRECENKKRTFRKLLIFLFSLISVFEFRFAKPFANWHSIMEQRYINHLL</sequence>
<dbReference type="EMBL" id="UZAM01013225">
    <property type="protein sequence ID" value="VDP26390.1"/>
    <property type="molecule type" value="Genomic_DNA"/>
</dbReference>
<protein>
    <submittedName>
        <fullName evidence="5">TMEM131_like domain-containing protein</fullName>
    </submittedName>
</protein>
<dbReference type="InterPro" id="IPR055436">
    <property type="entry name" value="Ig_TMEM131L_4"/>
</dbReference>
<dbReference type="WBParaSite" id="SBAD_0001017401-mRNA-1">
    <property type="protein sequence ID" value="SBAD_0001017401-mRNA-1"/>
    <property type="gene ID" value="SBAD_0001017401"/>
</dbReference>
<keyword evidence="4" id="KW-1185">Reference proteome</keyword>
<dbReference type="OrthoDB" id="5836559at2759"/>
<dbReference type="Pfam" id="PF24499">
    <property type="entry name" value="Ig_TMEM131L_4"/>
    <property type="match status" value="1"/>
</dbReference>
<accession>A0A183J1S5</accession>
<evidence type="ECO:0000259" key="2">
    <source>
        <dbReference type="Pfam" id="PF24499"/>
    </source>
</evidence>
<evidence type="ECO:0000313" key="5">
    <source>
        <dbReference type="WBParaSite" id="SBAD_0001017401-mRNA-1"/>
    </source>
</evidence>
<dbReference type="PANTHER" id="PTHR22050">
    <property type="entry name" value="RW1 PROTEIN HOMOLOG"/>
    <property type="match status" value="1"/>
</dbReference>
<keyword evidence="1" id="KW-0812">Transmembrane</keyword>
<reference evidence="5" key="1">
    <citation type="submission" date="2016-06" db="UniProtKB">
        <authorList>
            <consortium name="WormBaseParasite"/>
        </authorList>
    </citation>
    <scope>IDENTIFICATION</scope>
</reference>
<evidence type="ECO:0000313" key="3">
    <source>
        <dbReference type="EMBL" id="VDP26390.1"/>
    </source>
</evidence>
<evidence type="ECO:0000313" key="4">
    <source>
        <dbReference type="Proteomes" id="UP000270296"/>
    </source>
</evidence>
<proteinExistence type="predicted"/>
<gene>
    <name evidence="3" type="ORF">SBAD_LOCUS9823</name>
</gene>
<reference evidence="3 4" key="2">
    <citation type="submission" date="2018-11" db="EMBL/GenBank/DDBJ databases">
        <authorList>
            <consortium name="Pathogen Informatics"/>
        </authorList>
    </citation>
    <scope>NUCLEOTIDE SEQUENCE [LARGE SCALE GENOMIC DNA]</scope>
</reference>
<dbReference type="GO" id="GO:0016020">
    <property type="term" value="C:membrane"/>
    <property type="evidence" value="ECO:0007669"/>
    <property type="project" value="TreeGrafter"/>
</dbReference>
<keyword evidence="1" id="KW-0472">Membrane</keyword>
<dbReference type="PANTHER" id="PTHR22050:SF0">
    <property type="entry name" value="TRANSMEMBRANE PROTEIN 131 HOMOLOG"/>
    <property type="match status" value="1"/>
</dbReference>
<dbReference type="Proteomes" id="UP000270296">
    <property type="component" value="Unassembled WGS sequence"/>
</dbReference>
<dbReference type="AlphaFoldDB" id="A0A183J1S5"/>